<comment type="caution">
    <text evidence="1">The sequence shown here is derived from an EMBL/GenBank/DDBJ whole genome shotgun (WGS) entry which is preliminary data.</text>
</comment>
<sequence>MDVLTDSSLTLIVKTSEPENANVVENTGVCEPSGDLSLCGLVDAALPPSSPPPAAETSQQACPTHQRTTPTSPSLPLSLGTDSSLGLTAAPCPPSDDGPTVVPHIHHAPAPTSLPTPAVSSWGSTGDTQKTSLLLPVALPLSATMMEPGTVSALTEECLLQPTRTCLGCFIETRDATDPRTIQNPPHDPNTNPDTETGLNVRIGDVSREDFSDINNISIQCLSHAGEAVSHYGEQLLSDQLLSFPLPKAPGEGKRVDGNKTAVDCDDPEDDATAKNLYEGLLLDKVSGEEVLLANAGQDWGYFESFISESKMELLDLCSKNELSVNLFSEEDVDNLFDDEDDDSTLKQRCLFAEDSIRVFPGQHEGKNKCAPGGDTVQLLP</sequence>
<protein>
    <submittedName>
        <fullName evidence="1">Uncharacterized protein</fullName>
    </submittedName>
</protein>
<name>A0ACD3RFB7_LARCR</name>
<keyword evidence="2" id="KW-1185">Reference proteome</keyword>
<accession>A0ACD3RFB7</accession>
<evidence type="ECO:0000313" key="1">
    <source>
        <dbReference type="EMBL" id="TMS17333.1"/>
    </source>
</evidence>
<organism evidence="1 2">
    <name type="scientific">Larimichthys crocea</name>
    <name type="common">Large yellow croaker</name>
    <name type="synonym">Pseudosciaena crocea</name>
    <dbReference type="NCBI Taxonomy" id="215358"/>
    <lineage>
        <taxon>Eukaryota</taxon>
        <taxon>Metazoa</taxon>
        <taxon>Chordata</taxon>
        <taxon>Craniata</taxon>
        <taxon>Vertebrata</taxon>
        <taxon>Euteleostomi</taxon>
        <taxon>Actinopterygii</taxon>
        <taxon>Neopterygii</taxon>
        <taxon>Teleostei</taxon>
        <taxon>Neoteleostei</taxon>
        <taxon>Acanthomorphata</taxon>
        <taxon>Eupercaria</taxon>
        <taxon>Sciaenidae</taxon>
        <taxon>Larimichthys</taxon>
    </lineage>
</organism>
<dbReference type="Proteomes" id="UP000793456">
    <property type="component" value="Chromosome VII"/>
</dbReference>
<proteinExistence type="predicted"/>
<gene>
    <name evidence="1" type="ORF">E3U43_001402</name>
</gene>
<reference evidence="1" key="1">
    <citation type="submission" date="2018-11" db="EMBL/GenBank/DDBJ databases">
        <title>The sequence and de novo assembly of Larimichthys crocea genome using PacBio and Hi-C technologies.</title>
        <authorList>
            <person name="Xu P."/>
            <person name="Chen B."/>
            <person name="Zhou Z."/>
            <person name="Ke Q."/>
            <person name="Wu Y."/>
            <person name="Bai H."/>
            <person name="Pu F."/>
        </authorList>
    </citation>
    <scope>NUCLEOTIDE SEQUENCE</scope>
    <source>
        <tissue evidence="1">Muscle</tissue>
    </source>
</reference>
<evidence type="ECO:0000313" key="2">
    <source>
        <dbReference type="Proteomes" id="UP000793456"/>
    </source>
</evidence>
<dbReference type="EMBL" id="CM011680">
    <property type="protein sequence ID" value="TMS17333.1"/>
    <property type="molecule type" value="Genomic_DNA"/>
</dbReference>